<feature type="region of interest" description="Disordered" evidence="1">
    <location>
        <begin position="101"/>
        <end position="138"/>
    </location>
</feature>
<dbReference type="PANTHER" id="PTHR15288">
    <property type="entry name" value="DENN DOMAIN-CONTAINING PROTEIN 2"/>
    <property type="match status" value="1"/>
</dbReference>
<dbReference type="Proteomes" id="UP000023152">
    <property type="component" value="Unassembled WGS sequence"/>
</dbReference>
<evidence type="ECO:0000259" key="2">
    <source>
        <dbReference type="SMART" id="SM00800"/>
    </source>
</evidence>
<evidence type="ECO:0000256" key="1">
    <source>
        <dbReference type="SAM" id="MobiDB-lite"/>
    </source>
</evidence>
<feature type="non-terminal residue" evidence="3">
    <location>
        <position position="311"/>
    </location>
</feature>
<feature type="compositionally biased region" description="Basic and acidic residues" evidence="1">
    <location>
        <begin position="65"/>
        <end position="74"/>
    </location>
</feature>
<dbReference type="InterPro" id="IPR051942">
    <property type="entry name" value="DENN_domain_containing_2"/>
</dbReference>
<dbReference type="Pfam" id="PF03456">
    <property type="entry name" value="uDENN"/>
    <property type="match status" value="1"/>
</dbReference>
<organism evidence="3 4">
    <name type="scientific">Reticulomyxa filosa</name>
    <dbReference type="NCBI Taxonomy" id="46433"/>
    <lineage>
        <taxon>Eukaryota</taxon>
        <taxon>Sar</taxon>
        <taxon>Rhizaria</taxon>
        <taxon>Retaria</taxon>
        <taxon>Foraminifera</taxon>
        <taxon>Monothalamids</taxon>
        <taxon>Reticulomyxidae</taxon>
        <taxon>Reticulomyxa</taxon>
    </lineage>
</organism>
<feature type="compositionally biased region" description="Polar residues" evidence="1">
    <location>
        <begin position="101"/>
        <end position="117"/>
    </location>
</feature>
<feature type="domain" description="uDENN" evidence="2">
    <location>
        <begin position="18"/>
        <end position="209"/>
    </location>
</feature>
<proteinExistence type="predicted"/>
<feature type="compositionally biased region" description="Basic and acidic residues" evidence="1">
    <location>
        <begin position="118"/>
        <end position="128"/>
    </location>
</feature>
<dbReference type="Gene3D" id="3.30.450.200">
    <property type="match status" value="1"/>
</dbReference>
<gene>
    <name evidence="3" type="ORF">RFI_27826</name>
</gene>
<sequence length="311" mass="35914">MSQTKISDAQNEQITSGIPRLFEYFAVVTLEETSVTSPDAGSANPNGYIHCCLSIVYQRKKKKGRDCIPQDAKRQNKNKQTKKEVRYRPVVKYAYNANKTSMQSTTMTRASPSLSVDRSQREKKDNKASPRLTQEQMEEESEILDQIRKFCFPDLSDILHKYKVLLSKYQKEDRYYRALFQHPLQSEKFDFVLTKTGAQRLYGHCRRLYNTSVQCVKKKNNIYIITYRFQKLEKLANGKCAAMPTSLCLVSKHPFLSLLDQIMDHILTRWLCCSGAIFPLLDCIIRHPTPALGDVFRVPIKSQIPNVPDEE</sequence>
<evidence type="ECO:0000313" key="3">
    <source>
        <dbReference type="EMBL" id="ETO09549.1"/>
    </source>
</evidence>
<reference evidence="3 4" key="1">
    <citation type="journal article" date="2013" name="Curr. Biol.">
        <title>The Genome of the Foraminiferan Reticulomyxa filosa.</title>
        <authorList>
            <person name="Glockner G."/>
            <person name="Hulsmann N."/>
            <person name="Schleicher M."/>
            <person name="Noegel A.A."/>
            <person name="Eichinger L."/>
            <person name="Gallinger C."/>
            <person name="Pawlowski J."/>
            <person name="Sierra R."/>
            <person name="Euteneuer U."/>
            <person name="Pillet L."/>
            <person name="Moustafa A."/>
            <person name="Platzer M."/>
            <person name="Groth M."/>
            <person name="Szafranski K."/>
            <person name="Schliwa M."/>
        </authorList>
    </citation>
    <scope>NUCLEOTIDE SEQUENCE [LARGE SCALE GENOMIC DNA]</scope>
</reference>
<dbReference type="AlphaFoldDB" id="X6M6L1"/>
<name>X6M6L1_RETFI</name>
<dbReference type="PANTHER" id="PTHR15288:SF0">
    <property type="entry name" value="UDENN DOMAIN-CONTAINING PROTEIN"/>
    <property type="match status" value="1"/>
</dbReference>
<keyword evidence="4" id="KW-1185">Reference proteome</keyword>
<protein>
    <recommendedName>
        <fullName evidence="2">uDENN domain-containing protein</fullName>
    </recommendedName>
</protein>
<accession>X6M6L1</accession>
<dbReference type="EMBL" id="ASPP01024008">
    <property type="protein sequence ID" value="ETO09549.1"/>
    <property type="molecule type" value="Genomic_DNA"/>
</dbReference>
<dbReference type="OrthoDB" id="206724at2759"/>
<dbReference type="SMART" id="SM00800">
    <property type="entry name" value="uDENN"/>
    <property type="match status" value="1"/>
</dbReference>
<evidence type="ECO:0000313" key="4">
    <source>
        <dbReference type="Proteomes" id="UP000023152"/>
    </source>
</evidence>
<comment type="caution">
    <text evidence="3">The sequence shown here is derived from an EMBL/GenBank/DDBJ whole genome shotgun (WGS) entry which is preliminary data.</text>
</comment>
<feature type="region of interest" description="Disordered" evidence="1">
    <location>
        <begin position="64"/>
        <end position="83"/>
    </location>
</feature>
<dbReference type="InterPro" id="IPR005113">
    <property type="entry name" value="uDENN_dom"/>
</dbReference>